<feature type="compositionally biased region" description="Basic and acidic residues" evidence="1">
    <location>
        <begin position="63"/>
        <end position="73"/>
    </location>
</feature>
<gene>
    <name evidence="2" type="ORF">EFW17_16390</name>
</gene>
<evidence type="ECO:0000256" key="1">
    <source>
        <dbReference type="SAM" id="MobiDB-lite"/>
    </source>
</evidence>
<name>A0A3N0E647_9ACTN</name>
<evidence type="ECO:0000313" key="3">
    <source>
        <dbReference type="Proteomes" id="UP000269198"/>
    </source>
</evidence>
<dbReference type="Proteomes" id="UP000269198">
    <property type="component" value="Unassembled WGS sequence"/>
</dbReference>
<organism evidence="2 3">
    <name type="scientific">Halostreptopolyspora alba</name>
    <dbReference type="NCBI Taxonomy" id="2487137"/>
    <lineage>
        <taxon>Bacteria</taxon>
        <taxon>Bacillati</taxon>
        <taxon>Actinomycetota</taxon>
        <taxon>Actinomycetes</taxon>
        <taxon>Streptosporangiales</taxon>
        <taxon>Nocardiopsidaceae</taxon>
        <taxon>Halostreptopolyspora</taxon>
    </lineage>
</organism>
<dbReference type="EMBL" id="RJMB01000017">
    <property type="protein sequence ID" value="RNL83314.1"/>
    <property type="molecule type" value="Genomic_DNA"/>
</dbReference>
<feature type="compositionally biased region" description="Basic and acidic residues" evidence="1">
    <location>
        <begin position="46"/>
        <end position="56"/>
    </location>
</feature>
<dbReference type="AlphaFoldDB" id="A0A3N0E647"/>
<keyword evidence="3" id="KW-1185">Reference proteome</keyword>
<feature type="region of interest" description="Disordered" evidence="1">
    <location>
        <begin position="22"/>
        <end position="73"/>
    </location>
</feature>
<sequence length="73" mass="8317">MGMTLISEDTWVEERFRELVGELEREPSGTVTAKLSPVEDPNATPEPEREGEGSEHDPEESESDRRESQDDRE</sequence>
<accession>A0A3N0E647</accession>
<comment type="caution">
    <text evidence="2">The sequence shown here is derived from an EMBL/GenBank/DDBJ whole genome shotgun (WGS) entry which is preliminary data.</text>
</comment>
<protein>
    <submittedName>
        <fullName evidence="2">Uncharacterized protein</fullName>
    </submittedName>
</protein>
<dbReference type="RefSeq" id="WP_123202282.1">
    <property type="nucleotide sequence ID" value="NZ_RJMB01000017.1"/>
</dbReference>
<reference evidence="2 3" key="1">
    <citation type="submission" date="2018-11" db="EMBL/GenBank/DDBJ databases">
        <title>The genome draft of YIM 96095.</title>
        <authorList>
            <person name="Tang S.-K."/>
            <person name="Chunyu W.-X."/>
            <person name="Feng Y.-Z."/>
        </authorList>
    </citation>
    <scope>NUCLEOTIDE SEQUENCE [LARGE SCALE GENOMIC DNA]</scope>
    <source>
        <strain evidence="2 3">YIM 96095</strain>
    </source>
</reference>
<evidence type="ECO:0000313" key="2">
    <source>
        <dbReference type="EMBL" id="RNL83314.1"/>
    </source>
</evidence>
<proteinExistence type="predicted"/>